<proteinExistence type="inferred from homology"/>
<keyword evidence="5" id="KW-0560">Oxidoreductase</keyword>
<comment type="caution">
    <text evidence="8">The sequence shown here is derived from an EMBL/GenBank/DDBJ whole genome shotgun (WGS) entry which is preliminary data.</text>
</comment>
<dbReference type="PROSITE" id="PS51387">
    <property type="entry name" value="FAD_PCMH"/>
    <property type="match status" value="1"/>
</dbReference>
<dbReference type="GO" id="GO:0071949">
    <property type="term" value="F:FAD binding"/>
    <property type="evidence" value="ECO:0007669"/>
    <property type="project" value="InterPro"/>
</dbReference>
<evidence type="ECO:0000256" key="3">
    <source>
        <dbReference type="ARBA" id="ARBA00022630"/>
    </source>
</evidence>
<keyword evidence="4" id="KW-0274">FAD</keyword>
<protein>
    <submittedName>
        <fullName evidence="8">FAD-dependent isoamyl alcohol oxidase</fullName>
    </submittedName>
</protein>
<feature type="domain" description="FAD-binding PCMH-type" evidence="7">
    <location>
        <begin position="124"/>
        <end position="303"/>
    </location>
</feature>
<dbReference type="AlphaFoldDB" id="A0AAE0I2T7"/>
<dbReference type="PANTHER" id="PTHR42973:SF39">
    <property type="entry name" value="FAD-BINDING PCMH-TYPE DOMAIN-CONTAINING PROTEIN"/>
    <property type="match status" value="1"/>
</dbReference>
<dbReference type="InterPro" id="IPR012951">
    <property type="entry name" value="BBE"/>
</dbReference>
<dbReference type="InterPro" id="IPR016166">
    <property type="entry name" value="FAD-bd_PCMH"/>
</dbReference>
<dbReference type="SUPFAM" id="SSF55103">
    <property type="entry name" value="FAD-linked oxidases, C-terminal domain"/>
    <property type="match status" value="1"/>
</dbReference>
<gene>
    <name evidence="8" type="ORF">B0T19DRAFT_363068</name>
</gene>
<keyword evidence="6" id="KW-0732">Signal</keyword>
<evidence type="ECO:0000256" key="4">
    <source>
        <dbReference type="ARBA" id="ARBA00022827"/>
    </source>
</evidence>
<dbReference type="InterPro" id="IPR006094">
    <property type="entry name" value="Oxid_FAD_bind_N"/>
</dbReference>
<keyword evidence="9" id="KW-1185">Reference proteome</keyword>
<comment type="similarity">
    <text evidence="2">Belongs to the oxygen-dependent FAD-linked oxidoreductase family.</text>
</comment>
<organism evidence="8 9">
    <name type="scientific">Cercophora scortea</name>
    <dbReference type="NCBI Taxonomy" id="314031"/>
    <lineage>
        <taxon>Eukaryota</taxon>
        <taxon>Fungi</taxon>
        <taxon>Dikarya</taxon>
        <taxon>Ascomycota</taxon>
        <taxon>Pezizomycotina</taxon>
        <taxon>Sordariomycetes</taxon>
        <taxon>Sordariomycetidae</taxon>
        <taxon>Sordariales</taxon>
        <taxon>Lasiosphaeriaceae</taxon>
        <taxon>Cercophora</taxon>
    </lineage>
</organism>
<evidence type="ECO:0000313" key="8">
    <source>
        <dbReference type="EMBL" id="KAK3317497.1"/>
    </source>
</evidence>
<evidence type="ECO:0000256" key="5">
    <source>
        <dbReference type="ARBA" id="ARBA00023002"/>
    </source>
</evidence>
<dbReference type="GO" id="GO:0016491">
    <property type="term" value="F:oxidoreductase activity"/>
    <property type="evidence" value="ECO:0007669"/>
    <property type="project" value="UniProtKB-KW"/>
</dbReference>
<reference evidence="8" key="2">
    <citation type="submission" date="2023-06" db="EMBL/GenBank/DDBJ databases">
        <authorList>
            <consortium name="Lawrence Berkeley National Laboratory"/>
            <person name="Haridas S."/>
            <person name="Hensen N."/>
            <person name="Bonometti L."/>
            <person name="Westerberg I."/>
            <person name="Brannstrom I.O."/>
            <person name="Guillou S."/>
            <person name="Cros-Aarteil S."/>
            <person name="Calhoun S."/>
            <person name="Kuo A."/>
            <person name="Mondo S."/>
            <person name="Pangilinan J."/>
            <person name="Riley R."/>
            <person name="Labutti K."/>
            <person name="Andreopoulos B."/>
            <person name="Lipzen A."/>
            <person name="Chen C."/>
            <person name="Yanf M."/>
            <person name="Daum C."/>
            <person name="Ng V."/>
            <person name="Clum A."/>
            <person name="Steindorff A."/>
            <person name="Ohm R."/>
            <person name="Martin F."/>
            <person name="Silar P."/>
            <person name="Natvig D."/>
            <person name="Lalanne C."/>
            <person name="Gautier V."/>
            <person name="Ament-Velasquez S.L."/>
            <person name="Kruys A."/>
            <person name="Hutchinson M.I."/>
            <person name="Powell A.J."/>
            <person name="Barry K."/>
            <person name="Miller A.N."/>
            <person name="Grigoriev I.V."/>
            <person name="Debuchy R."/>
            <person name="Gladieux P."/>
            <person name="Thoren M.H."/>
            <person name="Johannesson H."/>
        </authorList>
    </citation>
    <scope>NUCLEOTIDE SEQUENCE</scope>
    <source>
        <strain evidence="8">SMH4131-1</strain>
    </source>
</reference>
<sequence>MQALTGFGLVFALCGRVDAAAAAAAAAVASCRNIPGDPGWPSPADWAQLNKTVRGQLIATIPQASVCHTGSYSDYDETACQALRDGHDTDRLVYSEPHPAGVMNGYYQNQSCDPFTPTSQPCVLGNYAVYSINVTGADDVIAGIKFAKEKNIRLVVKTTGHDYKGQSTGKGALALWMWNLKTTEIITNYKSSGYSGPAIKLGSGTIGGEALTVARDAGYRLVSGECGSVGVASGYTQGGGHSMLNSAYGMAADQVLEWEVVTATGEHLIATPTKNTDLYWALCGGGGGTYGVVLSMISKIYPDGPVAGGTLAFQNTDPTAYWEAVSLWIQYAPTLVRQNNTIIYLIFDNVFEALAITLPGQPVSAVSDLLTPYLAQLARLNITHSLTTTHSSTYHDHFNTYFGPLPYGASSPTTILHNHIIPRSITSSPNATANLVTAYRETVKDNKFLIGCLVFDVSNATHPPNAVLPAWRGSSTSCNVNAFWNFSASARGDNLARKLDLVERVVPAIEKATPGGGVYLNEMDPWYKGDWKRMLFGENYERLSRVKKRYDPANVFWGNFSVGSDKFEIDGAGRLCPVGGRGRC</sequence>
<keyword evidence="3" id="KW-0285">Flavoprotein</keyword>
<evidence type="ECO:0000256" key="1">
    <source>
        <dbReference type="ARBA" id="ARBA00001974"/>
    </source>
</evidence>
<dbReference type="InterPro" id="IPR036318">
    <property type="entry name" value="FAD-bd_PCMH-like_sf"/>
</dbReference>
<dbReference type="InterPro" id="IPR050416">
    <property type="entry name" value="FAD-linked_Oxidoreductase"/>
</dbReference>
<dbReference type="Pfam" id="PF01565">
    <property type="entry name" value="FAD_binding_4"/>
    <property type="match status" value="1"/>
</dbReference>
<comment type="cofactor">
    <cofactor evidence="1">
        <name>FAD</name>
        <dbReference type="ChEBI" id="CHEBI:57692"/>
    </cofactor>
</comment>
<accession>A0AAE0I2T7</accession>
<dbReference type="InterPro" id="IPR016164">
    <property type="entry name" value="FAD-linked_Oxase-like_C"/>
</dbReference>
<dbReference type="PANTHER" id="PTHR42973">
    <property type="entry name" value="BINDING OXIDOREDUCTASE, PUTATIVE (AFU_ORTHOLOGUE AFUA_1G17690)-RELATED"/>
    <property type="match status" value="1"/>
</dbReference>
<dbReference type="Proteomes" id="UP001286456">
    <property type="component" value="Unassembled WGS sequence"/>
</dbReference>
<dbReference type="InterPro" id="IPR016169">
    <property type="entry name" value="FAD-bd_PCMH_sub2"/>
</dbReference>
<name>A0AAE0I2T7_9PEZI</name>
<evidence type="ECO:0000256" key="2">
    <source>
        <dbReference type="ARBA" id="ARBA00005466"/>
    </source>
</evidence>
<feature type="chain" id="PRO_5042005690" evidence="6">
    <location>
        <begin position="20"/>
        <end position="584"/>
    </location>
</feature>
<dbReference type="SUPFAM" id="SSF56176">
    <property type="entry name" value="FAD-binding/transporter-associated domain-like"/>
    <property type="match status" value="1"/>
</dbReference>
<reference evidence="8" key="1">
    <citation type="journal article" date="2023" name="Mol. Phylogenet. Evol.">
        <title>Genome-scale phylogeny and comparative genomics of the fungal order Sordariales.</title>
        <authorList>
            <person name="Hensen N."/>
            <person name="Bonometti L."/>
            <person name="Westerberg I."/>
            <person name="Brannstrom I.O."/>
            <person name="Guillou S."/>
            <person name="Cros-Aarteil S."/>
            <person name="Calhoun S."/>
            <person name="Haridas S."/>
            <person name="Kuo A."/>
            <person name="Mondo S."/>
            <person name="Pangilinan J."/>
            <person name="Riley R."/>
            <person name="LaButti K."/>
            <person name="Andreopoulos B."/>
            <person name="Lipzen A."/>
            <person name="Chen C."/>
            <person name="Yan M."/>
            <person name="Daum C."/>
            <person name="Ng V."/>
            <person name="Clum A."/>
            <person name="Steindorff A."/>
            <person name="Ohm R.A."/>
            <person name="Martin F."/>
            <person name="Silar P."/>
            <person name="Natvig D.O."/>
            <person name="Lalanne C."/>
            <person name="Gautier V."/>
            <person name="Ament-Velasquez S.L."/>
            <person name="Kruys A."/>
            <person name="Hutchinson M.I."/>
            <person name="Powell A.J."/>
            <person name="Barry K."/>
            <person name="Miller A.N."/>
            <person name="Grigoriev I.V."/>
            <person name="Debuchy R."/>
            <person name="Gladieux P."/>
            <person name="Hiltunen Thoren M."/>
            <person name="Johannesson H."/>
        </authorList>
    </citation>
    <scope>NUCLEOTIDE SEQUENCE</scope>
    <source>
        <strain evidence="8">SMH4131-1</strain>
    </source>
</reference>
<evidence type="ECO:0000259" key="7">
    <source>
        <dbReference type="PROSITE" id="PS51387"/>
    </source>
</evidence>
<dbReference type="Gene3D" id="3.30.465.10">
    <property type="match status" value="2"/>
</dbReference>
<feature type="signal peptide" evidence="6">
    <location>
        <begin position="1"/>
        <end position="19"/>
    </location>
</feature>
<evidence type="ECO:0000313" key="9">
    <source>
        <dbReference type="Proteomes" id="UP001286456"/>
    </source>
</evidence>
<dbReference type="Pfam" id="PF08031">
    <property type="entry name" value="BBE"/>
    <property type="match status" value="1"/>
</dbReference>
<evidence type="ECO:0000256" key="6">
    <source>
        <dbReference type="SAM" id="SignalP"/>
    </source>
</evidence>
<dbReference type="EMBL" id="JAUEPO010000007">
    <property type="protein sequence ID" value="KAK3317497.1"/>
    <property type="molecule type" value="Genomic_DNA"/>
</dbReference>